<keyword evidence="8" id="KW-1185">Reference proteome</keyword>
<dbReference type="Proteomes" id="UP000483004">
    <property type="component" value="Unassembled WGS sequence"/>
</dbReference>
<proteinExistence type="predicted"/>
<dbReference type="GO" id="GO:0051537">
    <property type="term" value="F:2 iron, 2 sulfur cluster binding"/>
    <property type="evidence" value="ECO:0007669"/>
    <property type="project" value="UniProtKB-KW"/>
</dbReference>
<organism evidence="7 8">
    <name type="scientific">Actinomadura montaniterrae</name>
    <dbReference type="NCBI Taxonomy" id="1803903"/>
    <lineage>
        <taxon>Bacteria</taxon>
        <taxon>Bacillati</taxon>
        <taxon>Actinomycetota</taxon>
        <taxon>Actinomycetes</taxon>
        <taxon>Streptosporangiales</taxon>
        <taxon>Thermomonosporaceae</taxon>
        <taxon>Actinomadura</taxon>
    </lineage>
</organism>
<dbReference type="EMBL" id="WBMR01000062">
    <property type="protein sequence ID" value="KAB2379164.1"/>
    <property type="molecule type" value="Genomic_DNA"/>
</dbReference>
<dbReference type="GO" id="GO:0046872">
    <property type="term" value="F:metal ion binding"/>
    <property type="evidence" value="ECO:0007669"/>
    <property type="project" value="UniProtKB-KW"/>
</dbReference>
<dbReference type="GO" id="GO:0005737">
    <property type="term" value="C:cytoplasm"/>
    <property type="evidence" value="ECO:0007669"/>
    <property type="project" value="UniProtKB-ARBA"/>
</dbReference>
<dbReference type="OrthoDB" id="9800162at2"/>
<dbReference type="Gene3D" id="3.40.5.90">
    <property type="entry name" value="CDGSH iron-sulfur domain, mitoNEET-type"/>
    <property type="match status" value="2"/>
</dbReference>
<feature type="region of interest" description="Disordered" evidence="5">
    <location>
        <begin position="305"/>
        <end position="328"/>
    </location>
</feature>
<protein>
    <recommendedName>
        <fullName evidence="6">Iron-binding zinc finger CDGSH type domain-containing protein</fullName>
    </recommendedName>
</protein>
<dbReference type="SMART" id="SM00704">
    <property type="entry name" value="ZnF_CDGSH"/>
    <property type="match status" value="2"/>
</dbReference>
<keyword evidence="4" id="KW-0411">Iron-sulfur</keyword>
<dbReference type="PANTHER" id="PTHR34400">
    <property type="match status" value="1"/>
</dbReference>
<evidence type="ECO:0000313" key="7">
    <source>
        <dbReference type="EMBL" id="KAB2379164.1"/>
    </source>
</evidence>
<evidence type="ECO:0000259" key="6">
    <source>
        <dbReference type="SMART" id="SM00704"/>
    </source>
</evidence>
<dbReference type="Pfam" id="PF09360">
    <property type="entry name" value="zf-CDGSH"/>
    <property type="match status" value="2"/>
</dbReference>
<name>A0A6L3VRE0_9ACTN</name>
<dbReference type="Pfam" id="PF12902">
    <property type="entry name" value="Ferritin-like"/>
    <property type="match status" value="1"/>
</dbReference>
<comment type="caution">
    <text evidence="7">The sequence shown here is derived from an EMBL/GenBank/DDBJ whole genome shotgun (WGS) entry which is preliminary data.</text>
</comment>
<evidence type="ECO:0000256" key="4">
    <source>
        <dbReference type="ARBA" id="ARBA00023014"/>
    </source>
</evidence>
<accession>A0A6L3VRE0</accession>
<evidence type="ECO:0000256" key="2">
    <source>
        <dbReference type="ARBA" id="ARBA00022723"/>
    </source>
</evidence>
<evidence type="ECO:0000256" key="5">
    <source>
        <dbReference type="SAM" id="MobiDB-lite"/>
    </source>
</evidence>
<dbReference type="PANTHER" id="PTHR34400:SF4">
    <property type="entry name" value="MEMBRANE PROTEIN"/>
    <property type="match status" value="1"/>
</dbReference>
<dbReference type="AlphaFoldDB" id="A0A6L3VRE0"/>
<dbReference type="InterPro" id="IPR012347">
    <property type="entry name" value="Ferritin-like"/>
</dbReference>
<keyword evidence="1" id="KW-0001">2Fe-2S</keyword>
<sequence length="663" mass="71950">MSTPTGDEFEIEFEAEVEAELDLAESSDPGRAAELPAEEWLFDPADVEREEVELRNLLGAARVPGRRRDTAAVPPPRIATIGDLREHLQWAVELEHATLPPYLCALYSLDPERNPEAVEAVAGVFIEEMLHLTLAANLLNAVGGSPRLDAPELLPPHPRRLPHAAPSLELSLLPFGDEALDMFLRLERPAPPGAPAEDTGYETIGQFYDAIEAGLRGLCARLGEAEIFTGDPARQIGAAHFQHTAGRMIAVTGLASALAALEEIVEEGEGTSRGAVWDGDPDVHHPDRDEVAHYYRFQELRAGRRYRRGDTPRSGPTGEPVGVDFGGVLPMRPNPRIADHAPGSAIRTAQEEFNRTYCTLLHLLEQAFNGSPRLLAVAVATMYKLKAQAQALMRMPDGEGTTAGPTFEYVPLQERGWSIGDEPQRVNVLPDGPYLVYGGVPLRRKRKIVSSDNNAALTWQTGDALPTEPVYALCRCGHSRSKPFCDGTHGRIGFDGTETADVRPYKELQHVHDGVDISAQRVGELCIHAAFCIGRTRPIAEMLAETGDSDVRSNVMGRIDHCPSGSYSYALRRGGETIEPDLPPAISVLEEEDGLASALWVTGGVPVHRADGRPLETRNRMTLCRCGHSSGKPLCDGTHRKIDFREEASGPAGTAPLAGRGDA</sequence>
<dbReference type="RefSeq" id="WP_151541951.1">
    <property type="nucleotide sequence ID" value="NZ_WBMR01000062.1"/>
</dbReference>
<dbReference type="Gene3D" id="1.20.1260.10">
    <property type="match status" value="1"/>
</dbReference>
<evidence type="ECO:0000256" key="1">
    <source>
        <dbReference type="ARBA" id="ARBA00022714"/>
    </source>
</evidence>
<gene>
    <name evidence="7" type="ORF">F9B16_21770</name>
</gene>
<reference evidence="7 8" key="1">
    <citation type="submission" date="2019-09" db="EMBL/GenBank/DDBJ databases">
        <title>Actinomadura physcomitrii sp. nov., a novel actinomycete isolated from moss [Physcomitrium sphaericum (Ludw) Fuernr].</title>
        <authorList>
            <person name="Liu C."/>
            <person name="Zhuang X."/>
        </authorList>
    </citation>
    <scope>NUCLEOTIDE SEQUENCE [LARGE SCALE GENOMIC DNA]</scope>
    <source>
        <strain evidence="7 8">CYP1-1B</strain>
    </source>
</reference>
<dbReference type="InterPro" id="IPR018967">
    <property type="entry name" value="FeS-contain_CDGSH-typ"/>
</dbReference>
<dbReference type="InterPro" id="IPR026820">
    <property type="entry name" value="VioB/RebD_dom"/>
</dbReference>
<feature type="domain" description="Iron-binding zinc finger CDGSH type" evidence="6">
    <location>
        <begin position="460"/>
        <end position="495"/>
    </location>
</feature>
<feature type="domain" description="Iron-binding zinc finger CDGSH type" evidence="6">
    <location>
        <begin position="608"/>
        <end position="645"/>
    </location>
</feature>
<dbReference type="InterPro" id="IPR042216">
    <property type="entry name" value="MitoNEET_CISD"/>
</dbReference>
<keyword evidence="2" id="KW-0479">Metal-binding</keyword>
<evidence type="ECO:0000256" key="3">
    <source>
        <dbReference type="ARBA" id="ARBA00023004"/>
    </source>
</evidence>
<keyword evidence="3" id="KW-0408">Iron</keyword>
<evidence type="ECO:0000313" key="8">
    <source>
        <dbReference type="Proteomes" id="UP000483004"/>
    </source>
</evidence>